<dbReference type="PANTHER" id="PTHR11647:SF1">
    <property type="entry name" value="COLLAPSIN RESPONSE MEDIATOR PROTEIN"/>
    <property type="match status" value="1"/>
</dbReference>
<dbReference type="Gene3D" id="2.30.40.10">
    <property type="entry name" value="Urease, subunit C, domain 1"/>
    <property type="match status" value="1"/>
</dbReference>
<dbReference type="InterPro" id="IPR013108">
    <property type="entry name" value="Amidohydro_3"/>
</dbReference>
<reference evidence="2 3" key="1">
    <citation type="submission" date="2019-06" db="EMBL/GenBank/DDBJ databases">
        <title>New taxonomy in bacterial strain CC-CFT640, isolated from vineyard.</title>
        <authorList>
            <person name="Lin S.-Y."/>
            <person name="Tsai C.-F."/>
            <person name="Young C.-C."/>
        </authorList>
    </citation>
    <scope>NUCLEOTIDE SEQUENCE [LARGE SCALE GENOMIC DNA]</scope>
    <source>
        <strain evidence="2 3">CC-CFT640</strain>
    </source>
</reference>
<accession>A0A5C8PLQ4</accession>
<dbReference type="InterPro" id="IPR032466">
    <property type="entry name" value="Metal_Hydrolase"/>
</dbReference>
<dbReference type="GO" id="GO:0005829">
    <property type="term" value="C:cytosol"/>
    <property type="evidence" value="ECO:0007669"/>
    <property type="project" value="TreeGrafter"/>
</dbReference>
<dbReference type="SUPFAM" id="SSF51556">
    <property type="entry name" value="Metallo-dependent hydrolases"/>
    <property type="match status" value="1"/>
</dbReference>
<dbReference type="Pfam" id="PF07969">
    <property type="entry name" value="Amidohydro_3"/>
    <property type="match status" value="2"/>
</dbReference>
<sequence length="572" mass="61158">MLDLIIRGATVIDGLGHDARQADVAVQDGRIAAVGEVRDTAREVIDAGGLALMPGIIDVHTHYDAQITWDPTMSPSPSLGVTTAVMGNCGFGIVPAPPAARDLVIRNLSVVEGMDLESLRCGIQWDFESFGDYLAALRKRGAYANVAVLVGHSTVRTAVMGEEASTRKQASPEELARMKAIVADAMAQGAIGLGASYSLNHSGYGGVPMPSTISDLAELDALIGAMGPRGRGVIAIASGATPPETLEPLVARHGRPMFQGTGMAMYNEQEPQRALRIFEASAAAQQRGNGLYVQIPCQPLSFDFTMANAYPFYSHAAFDPIKAYGPAQLAAVFRDPSWRAQFRDNLSHPRPGMIFQGNWDRVVVAVAHQPAHARYVNRQVAEIAASEGRDPLDVVLDMSLAEDLQTAFLGRFLNVGDDGVARLLKHEAGVVALSDAGAHLIYMCDAGFGLHFLAHWVRARGDFDLVEGVRRLTSHPADLYGIADRGRIAVGAHADLMLFDPQAVGVTPAERVADLPGGGRRTIRRPIGVHSVFCNGIRTFDGRDYVRHAKGPGAVLDRFTTSRGRHLAPAAS</sequence>
<organism evidence="2 3">
    <name type="scientific">Vineibacter terrae</name>
    <dbReference type="NCBI Taxonomy" id="2586908"/>
    <lineage>
        <taxon>Bacteria</taxon>
        <taxon>Pseudomonadati</taxon>
        <taxon>Pseudomonadota</taxon>
        <taxon>Alphaproteobacteria</taxon>
        <taxon>Hyphomicrobiales</taxon>
        <taxon>Vineibacter</taxon>
    </lineage>
</organism>
<evidence type="ECO:0000259" key="1">
    <source>
        <dbReference type="Pfam" id="PF07969"/>
    </source>
</evidence>
<dbReference type="SUPFAM" id="SSF51338">
    <property type="entry name" value="Composite domain of metallo-dependent hydrolases"/>
    <property type="match status" value="1"/>
</dbReference>
<dbReference type="InterPro" id="IPR011059">
    <property type="entry name" value="Metal-dep_hydrolase_composite"/>
</dbReference>
<dbReference type="GO" id="GO:0016812">
    <property type="term" value="F:hydrolase activity, acting on carbon-nitrogen (but not peptide) bonds, in cyclic amides"/>
    <property type="evidence" value="ECO:0007669"/>
    <property type="project" value="TreeGrafter"/>
</dbReference>
<dbReference type="RefSeq" id="WP_147848418.1">
    <property type="nucleotide sequence ID" value="NZ_VDUZ01000020.1"/>
</dbReference>
<feature type="domain" description="Amidohydrolase 3" evidence="1">
    <location>
        <begin position="360"/>
        <end position="515"/>
    </location>
</feature>
<dbReference type="EMBL" id="VDUZ01000020">
    <property type="protein sequence ID" value="TXL74170.1"/>
    <property type="molecule type" value="Genomic_DNA"/>
</dbReference>
<keyword evidence="2" id="KW-0378">Hydrolase</keyword>
<dbReference type="InterPro" id="IPR050378">
    <property type="entry name" value="Metallo-dep_Hydrolases_sf"/>
</dbReference>
<dbReference type="Gene3D" id="3.20.20.140">
    <property type="entry name" value="Metal-dependent hydrolases"/>
    <property type="match status" value="2"/>
</dbReference>
<dbReference type="OrthoDB" id="9766983at2"/>
<evidence type="ECO:0000313" key="3">
    <source>
        <dbReference type="Proteomes" id="UP000321638"/>
    </source>
</evidence>
<name>A0A5C8PLQ4_9HYPH</name>
<evidence type="ECO:0000313" key="2">
    <source>
        <dbReference type="EMBL" id="TXL74170.1"/>
    </source>
</evidence>
<keyword evidence="3" id="KW-1185">Reference proteome</keyword>
<gene>
    <name evidence="2" type="ORF">FHP25_18405</name>
</gene>
<dbReference type="Proteomes" id="UP000321638">
    <property type="component" value="Unassembled WGS sequence"/>
</dbReference>
<dbReference type="PANTHER" id="PTHR11647">
    <property type="entry name" value="HYDRANTOINASE/DIHYDROPYRIMIDINASE FAMILY MEMBER"/>
    <property type="match status" value="1"/>
</dbReference>
<dbReference type="AlphaFoldDB" id="A0A5C8PLQ4"/>
<protein>
    <submittedName>
        <fullName evidence="2">Amidohydrolase family protein</fullName>
    </submittedName>
</protein>
<proteinExistence type="predicted"/>
<comment type="caution">
    <text evidence="2">The sequence shown here is derived from an EMBL/GenBank/DDBJ whole genome shotgun (WGS) entry which is preliminary data.</text>
</comment>
<feature type="domain" description="Amidohydrolase 3" evidence="1">
    <location>
        <begin position="43"/>
        <end position="234"/>
    </location>
</feature>